<accession>A0A445L832</accession>
<reference evidence="1 2" key="1">
    <citation type="submission" date="2018-09" db="EMBL/GenBank/DDBJ databases">
        <title>A high-quality reference genome of wild soybean provides a powerful tool to mine soybean genomes.</title>
        <authorList>
            <person name="Xie M."/>
            <person name="Chung C.Y.L."/>
            <person name="Li M.-W."/>
            <person name="Wong F.-L."/>
            <person name="Chan T.-F."/>
            <person name="Lam H.-M."/>
        </authorList>
    </citation>
    <scope>NUCLEOTIDE SEQUENCE [LARGE SCALE GENOMIC DNA]</scope>
    <source>
        <strain evidence="2">cv. W05</strain>
        <tissue evidence="1">Hypocotyl of etiolated seedlings</tissue>
    </source>
</reference>
<evidence type="ECO:0000313" key="2">
    <source>
        <dbReference type="Proteomes" id="UP000289340"/>
    </source>
</evidence>
<gene>
    <name evidence="1" type="ORF">D0Y65_006294</name>
</gene>
<protein>
    <submittedName>
        <fullName evidence="1">BTB/POZ domain-containing protein</fullName>
    </submittedName>
</protein>
<sequence>MNEPGGSGQSSRFGDSFVDVEGLLLFMLCSKSGDLAMADMRFLKDDPWVYLKEKNPSLVSYGEVRNIVVHCYRGQVFVAKEGALEVWSSVEQRENSGSGAEGFYRRDFMDKREDSERGVIKKIEGGGYRLFVSREDVEGPILLERAPLLSCILLYSSFHFEFTLEIEQSWL</sequence>
<evidence type="ECO:0000313" key="1">
    <source>
        <dbReference type="EMBL" id="RZC19406.1"/>
    </source>
</evidence>
<keyword evidence="2" id="KW-1185">Reference proteome</keyword>
<proteinExistence type="predicted"/>
<dbReference type="EMBL" id="QZWG01000003">
    <property type="protein sequence ID" value="RZC19406.1"/>
    <property type="molecule type" value="Genomic_DNA"/>
</dbReference>
<dbReference type="AlphaFoldDB" id="A0A445L832"/>
<dbReference type="Proteomes" id="UP000289340">
    <property type="component" value="Chromosome 3"/>
</dbReference>
<name>A0A445L832_GLYSO</name>
<organism evidence="1 2">
    <name type="scientific">Glycine soja</name>
    <name type="common">Wild soybean</name>
    <dbReference type="NCBI Taxonomy" id="3848"/>
    <lineage>
        <taxon>Eukaryota</taxon>
        <taxon>Viridiplantae</taxon>
        <taxon>Streptophyta</taxon>
        <taxon>Embryophyta</taxon>
        <taxon>Tracheophyta</taxon>
        <taxon>Spermatophyta</taxon>
        <taxon>Magnoliopsida</taxon>
        <taxon>eudicotyledons</taxon>
        <taxon>Gunneridae</taxon>
        <taxon>Pentapetalae</taxon>
        <taxon>rosids</taxon>
        <taxon>fabids</taxon>
        <taxon>Fabales</taxon>
        <taxon>Fabaceae</taxon>
        <taxon>Papilionoideae</taxon>
        <taxon>50 kb inversion clade</taxon>
        <taxon>NPAAA clade</taxon>
        <taxon>indigoferoid/millettioid clade</taxon>
        <taxon>Phaseoleae</taxon>
        <taxon>Glycine</taxon>
        <taxon>Glycine subgen. Soja</taxon>
    </lineage>
</organism>
<comment type="caution">
    <text evidence="1">The sequence shown here is derived from an EMBL/GenBank/DDBJ whole genome shotgun (WGS) entry which is preliminary data.</text>
</comment>